<name>A0A1B3SKG7_9MOLU</name>
<dbReference type="AlphaFoldDB" id="A0A1B3SKG7"/>
<dbReference type="Proteomes" id="UP000094378">
    <property type="component" value="Chromosome"/>
</dbReference>
<proteinExistence type="predicted"/>
<feature type="domain" description="DNA2/NAM7 helicase helicase" evidence="1">
    <location>
        <begin position="139"/>
        <end position="250"/>
    </location>
</feature>
<feature type="domain" description="DNA2/NAM7 helicase helicase" evidence="1">
    <location>
        <begin position="534"/>
        <end position="593"/>
    </location>
</feature>
<evidence type="ECO:0000259" key="3">
    <source>
        <dbReference type="Pfam" id="PF18741"/>
    </source>
</evidence>
<dbReference type="SUPFAM" id="SSF52980">
    <property type="entry name" value="Restriction endonuclease-like"/>
    <property type="match status" value="1"/>
</dbReference>
<evidence type="ECO:0008006" key="6">
    <source>
        <dbReference type="Google" id="ProtNLM"/>
    </source>
</evidence>
<dbReference type="EMBL" id="CP017015">
    <property type="protein sequence ID" value="AOG60423.1"/>
    <property type="molecule type" value="Genomic_DNA"/>
</dbReference>
<dbReference type="InterPro" id="IPR011335">
    <property type="entry name" value="Restrct_endonuc-II-like"/>
</dbReference>
<dbReference type="GO" id="GO:0004386">
    <property type="term" value="F:helicase activity"/>
    <property type="evidence" value="ECO:0007669"/>
    <property type="project" value="InterPro"/>
</dbReference>
<feature type="domain" description="Restriction endonuclease type II-like" evidence="3">
    <location>
        <begin position="873"/>
        <end position="973"/>
    </location>
</feature>
<evidence type="ECO:0000313" key="4">
    <source>
        <dbReference type="EMBL" id="AOG60423.1"/>
    </source>
</evidence>
<dbReference type="PANTHER" id="PTHR10887">
    <property type="entry name" value="DNA2/NAM7 HELICASE FAMILY"/>
    <property type="match status" value="1"/>
</dbReference>
<evidence type="ECO:0000313" key="5">
    <source>
        <dbReference type="Proteomes" id="UP000094378"/>
    </source>
</evidence>
<dbReference type="CDD" id="cd18808">
    <property type="entry name" value="SF1_C_Upf1"/>
    <property type="match status" value="1"/>
</dbReference>
<dbReference type="SUPFAM" id="SSF52540">
    <property type="entry name" value="P-loop containing nucleoside triphosphate hydrolases"/>
    <property type="match status" value="1"/>
</dbReference>
<dbReference type="InterPro" id="IPR045055">
    <property type="entry name" value="DNA2/NAM7-like"/>
</dbReference>
<dbReference type="InterPro" id="IPR027417">
    <property type="entry name" value="P-loop_NTPase"/>
</dbReference>
<dbReference type="Pfam" id="PF13087">
    <property type="entry name" value="AAA_12"/>
    <property type="match status" value="1"/>
</dbReference>
<dbReference type="STRING" id="216938.SHELI_v1c04720"/>
<dbReference type="KEGG" id="shj:SHELI_v1c04720"/>
<dbReference type="InterPro" id="IPR041679">
    <property type="entry name" value="DNA2/NAM7-like_C"/>
</dbReference>
<dbReference type="InterPro" id="IPR047187">
    <property type="entry name" value="SF1_C_Upf1"/>
</dbReference>
<dbReference type="Gene3D" id="3.40.960.10">
    <property type="entry name" value="VSR Endonuclease"/>
    <property type="match status" value="1"/>
</dbReference>
<reference evidence="4 5" key="1">
    <citation type="submission" date="2016-08" db="EMBL/GenBank/DDBJ databases">
        <title>Complete genome sequence of Spiroplasma helicoides TABS-2 (DSM 22551).</title>
        <authorList>
            <person name="Shen W.-Y."/>
            <person name="Lo W.-S."/>
            <person name="Lai Y.-C."/>
            <person name="Kuo C.-H."/>
        </authorList>
    </citation>
    <scope>NUCLEOTIDE SEQUENCE [LARGE SCALE GENOMIC DNA]</scope>
    <source>
        <strain evidence="4 5">TABS-2</strain>
    </source>
</reference>
<dbReference type="InterPro" id="IPR041677">
    <property type="entry name" value="DNA2/NAM7_AAA_11"/>
</dbReference>
<keyword evidence="5" id="KW-1185">Reference proteome</keyword>
<gene>
    <name evidence="4" type="ORF">SHELI_v1c04720</name>
</gene>
<evidence type="ECO:0000259" key="2">
    <source>
        <dbReference type="Pfam" id="PF13087"/>
    </source>
</evidence>
<accession>A0A1B3SKG7</accession>
<evidence type="ECO:0000259" key="1">
    <source>
        <dbReference type="Pfam" id="PF13086"/>
    </source>
</evidence>
<dbReference type="Pfam" id="PF13086">
    <property type="entry name" value="AAA_11"/>
    <property type="match status" value="2"/>
</dbReference>
<protein>
    <recommendedName>
        <fullName evidence="6">RAP domain-containing protein</fullName>
    </recommendedName>
</protein>
<sequence length="980" mass="115686">MATKNNINWEFSEPDEDFDQNKLAYVLKMIEKTGFLVNKDSQQNFDINKLEQATHYTKEELHNYFNSVNKIDKNEVSLKNYISFGLYDIASSSILSAYNTIEDNDRSDFISEIIASEQSSMIEPDVDWSEKEIVQISDLDVTQKTAIANSLSRSQFIWGPPGTGKSETIVNLLANIIFRNQRALFITEKKVASDVVYDRMKDLKDFCLMLFHKTEGVQFHEQVKKIHNKIQEEIDKQNNHLSNSNLNFQNYGEKIDSYIDLAKEYKNHFTIYTGKYYLLSVQHLKNKIEKFSFENKFVMTMDSYECFEELQSLNDKKLSDKFNIILELFKDLDIKKIWEKRQYLEIYNDDYKRKVFYFNHYTKQKYKTKLGIFAKKKYEQFLSTQIQNTNYESFCEVINFIDNITFSLIFKMLYCLTNQLSQPLINYNFDYLCAMYINDHKKRFARVLNNANSWIDAIRETSKNRFLNDLKLIYQTHLEQIAFKIKQSSEKGYEGVAYAKLFRNLGNAIGIRKQIRLTTYFKNYIDLLKLMFPIIITNPNNAANNNFLKLVEKEFDFTIFDEASQIFVEKCIPALYRAKNYIIVGDDKQLPPTNFFSDKLNSDEIDIEQIYQDPEEQNFINTESLIDFANSRYPKNMLQYHYRSFYTELINFSNAKYYESKLLVVNKNQRSFLPIEVISTSGNFEDGVNVKEAHIVVKLILELLKDQLYQNKTIGVITFNSQQKKLIDSLIEKEAEHSTSLQNILNLQKGEELFVKNIENVQGDERDIIIFSIAFAPKNDGKFINNYGPLNNEGGERRLNVAITRAKEKMIIVKSIHSSVMNPNKKGAIDLRDFLYYSELLQNKETVEQASQTILKNNYNDQEFQLEQFDSDFEVEVFNELQRLIAPYSNRYELRNQTKTAGYRIDITVLDKEKNEYVLAIECDGYKYHSSDFDRKKDIDRQYYLEKRGWKFARILSTDWWSKDKTKRNEFLEKVMSYLK</sequence>
<dbReference type="PANTHER" id="PTHR10887:SF495">
    <property type="entry name" value="HELICASE SENATAXIN ISOFORM X1-RELATED"/>
    <property type="match status" value="1"/>
</dbReference>
<dbReference type="Pfam" id="PF18741">
    <property type="entry name" value="MTES_1575"/>
    <property type="match status" value="1"/>
</dbReference>
<organism evidence="4 5">
    <name type="scientific">Spiroplasma helicoides</name>
    <dbReference type="NCBI Taxonomy" id="216938"/>
    <lineage>
        <taxon>Bacteria</taxon>
        <taxon>Bacillati</taxon>
        <taxon>Mycoplasmatota</taxon>
        <taxon>Mollicutes</taxon>
        <taxon>Entomoplasmatales</taxon>
        <taxon>Spiroplasmataceae</taxon>
        <taxon>Spiroplasma</taxon>
    </lineage>
</organism>
<dbReference type="Gene3D" id="3.40.50.300">
    <property type="entry name" value="P-loop containing nucleotide triphosphate hydrolases"/>
    <property type="match status" value="3"/>
</dbReference>
<dbReference type="PATRIC" id="fig|216938.3.peg.480"/>
<feature type="domain" description="DNA2/NAM7 helicase-like C-terminal" evidence="2">
    <location>
        <begin position="632"/>
        <end position="813"/>
    </location>
</feature>
<dbReference type="InterPro" id="IPR049468">
    <property type="entry name" value="Restrct_endonuc-II-like_dom"/>
</dbReference>